<feature type="compositionally biased region" description="Polar residues" evidence="7">
    <location>
        <begin position="1274"/>
        <end position="1289"/>
    </location>
</feature>
<dbReference type="SUPFAM" id="SSF51197">
    <property type="entry name" value="Clavaminate synthase-like"/>
    <property type="match status" value="1"/>
</dbReference>
<comment type="similarity">
    <text evidence="1">Belongs to the JHDM3 histone demethylase family.</text>
</comment>
<dbReference type="CDD" id="cd15571">
    <property type="entry name" value="ePHD"/>
    <property type="match status" value="1"/>
</dbReference>
<feature type="compositionally biased region" description="Polar residues" evidence="7">
    <location>
        <begin position="979"/>
        <end position="1010"/>
    </location>
</feature>
<dbReference type="RefSeq" id="XP_024733356.1">
    <property type="nucleotide sequence ID" value="XM_024885058.1"/>
</dbReference>
<name>A0A2J6T0C3_9HELO</name>
<feature type="domain" description="PHD-type" evidence="10">
    <location>
        <begin position="580"/>
        <end position="702"/>
    </location>
</feature>
<feature type="region of interest" description="Disordered" evidence="7">
    <location>
        <begin position="1297"/>
        <end position="1316"/>
    </location>
</feature>
<feature type="region of interest" description="Disordered" evidence="7">
    <location>
        <begin position="511"/>
        <end position="569"/>
    </location>
</feature>
<comment type="catalytic activity">
    <reaction evidence="6">
        <text>N(6),N(6),N(6)-trimethyl-L-lysyl(9)-[histone H3] + 2 2-oxoglutarate + 2 O2 = N(6)-methyl-L-lysyl(9)-[histone H3] + 2 formaldehyde + 2 succinate + 2 CO2</text>
        <dbReference type="Rhea" id="RHEA:60200"/>
        <dbReference type="Rhea" id="RHEA-COMP:15538"/>
        <dbReference type="Rhea" id="RHEA-COMP:15542"/>
        <dbReference type="ChEBI" id="CHEBI:15379"/>
        <dbReference type="ChEBI" id="CHEBI:16526"/>
        <dbReference type="ChEBI" id="CHEBI:16810"/>
        <dbReference type="ChEBI" id="CHEBI:16842"/>
        <dbReference type="ChEBI" id="CHEBI:30031"/>
        <dbReference type="ChEBI" id="CHEBI:61929"/>
        <dbReference type="ChEBI" id="CHEBI:61961"/>
        <dbReference type="EC" id="1.14.11.66"/>
    </reaction>
</comment>
<dbReference type="GO" id="GO:0010468">
    <property type="term" value="P:regulation of gene expression"/>
    <property type="evidence" value="ECO:0007669"/>
    <property type="project" value="TreeGrafter"/>
</dbReference>
<gene>
    <name evidence="11" type="ORF">K444DRAFT_645156</name>
</gene>
<dbReference type="InterPro" id="IPR003347">
    <property type="entry name" value="JmjC_dom"/>
</dbReference>
<feature type="compositionally biased region" description="Low complexity" evidence="7">
    <location>
        <begin position="1011"/>
        <end position="1023"/>
    </location>
</feature>
<dbReference type="Pfam" id="PF02373">
    <property type="entry name" value="JmjC"/>
    <property type="match status" value="1"/>
</dbReference>
<dbReference type="InParanoid" id="A0A2J6T0C3"/>
<dbReference type="Pfam" id="PF02375">
    <property type="entry name" value="JmjN"/>
    <property type="match status" value="1"/>
</dbReference>
<feature type="compositionally biased region" description="Polar residues" evidence="7">
    <location>
        <begin position="181"/>
        <end position="191"/>
    </location>
</feature>
<organism evidence="11 12">
    <name type="scientific">Hyaloscypha bicolor E</name>
    <dbReference type="NCBI Taxonomy" id="1095630"/>
    <lineage>
        <taxon>Eukaryota</taxon>
        <taxon>Fungi</taxon>
        <taxon>Dikarya</taxon>
        <taxon>Ascomycota</taxon>
        <taxon>Pezizomycotina</taxon>
        <taxon>Leotiomycetes</taxon>
        <taxon>Helotiales</taxon>
        <taxon>Hyaloscyphaceae</taxon>
        <taxon>Hyaloscypha</taxon>
        <taxon>Hyaloscypha bicolor</taxon>
    </lineage>
</organism>
<evidence type="ECO:0000256" key="7">
    <source>
        <dbReference type="SAM" id="MobiDB-lite"/>
    </source>
</evidence>
<dbReference type="Gene3D" id="2.60.120.650">
    <property type="entry name" value="Cupin"/>
    <property type="match status" value="2"/>
</dbReference>
<dbReference type="SMART" id="SM00249">
    <property type="entry name" value="PHD"/>
    <property type="match status" value="1"/>
</dbReference>
<sequence>MSTDAMAVAAPESEPVGLHSPPDSNSAPKDNGSDSELSDLEPDPEPEPEPETNELHDLKPDHYSDGGVPVFRPSMEEFADFQRYMRGINSYGMKSGIVKVIPPPEWLAAQPSLGEAIKTIRVKEPIKQDIMGTSGTYRQANFMHQRSYNLPQWRQLCEQSEHQPPAKRGERRLNQDKYTPRTKSSGIPSSGTKKKKGLSRPNKGKGKSVIDEPTDGASTPDRLPTPVSPTMKTEEDTIHIKEEADDVCDTPTKRMGGRQPKAISVSSRRKNNRSESAAVDEAAFKDFKYELEGEDYSPERCEELERAYWKTLTYASPLYGADMPGTLFDDRTTTWNLGKLENLLDVLGTKIPGVNTAYLYLGMWKATFAWHLEDVDLYSINYLHFGAPKQWYSISQGDARRFEAAMKAIWPVDAKACDQFLRHKTFLISPAHLLANFNIKVNKIVAYPGEFVITFPYGYHSGYNLGYNCAEAVNFALDSWLEFGRVAKKCDCSQAQDSVWINVHEIERKLRGEETEYEETDEEDEEDEEDDLPNNLPTPPESSGDTKTKAPRKKRKRPTNEKGDNLNVKRIRVRIRAPTREPCILCPNDIPSEPLLLTEDGQKAHRLCALYIPETSIETGEKETVIDVKYIDKARKELKCNYCRSRKGACFQCSQKKCTRAYHATCAAAAGVLVEQGEIPVFGEDGTEYKEWGIEFSCRFHRTKRDKKFDGDALDDDERILKAASELKVGEVCQMQYYKGDIFAGAVAENRKSEQMVLVDILPRGGRVEVEYKWLLIPDPADYRLPKPSPNAKPMPKSYKDKESLNTSKRQVDDLPRAEDPFIEGFTWAEFKSHKVLRNPAQVKVDLQKDNQVWFYLGKTSTEAKAQFTEDPAKPRHNPKGHFLDTIPKPSATLPRQSYAATYPSGLSQNTLAATKAPIRPSLPTATSSTRPEKPYVYKPRNTGDMYRVDPQAYRSQQNFLQRSTPYSFGTDPRWRAPESNSTAPYSQNSSPAAAANLTTSSARAPYSQNASPAAAILPPSSARDPYPQKVSPVLPSSASHNPLAPPLQAPYRPPYSQAPPVPPKTNNPFSGRPQTSSSRPNPFAKYSYLQKEHNRSPLEYKSPYRPGGGFMNGYQGSLEKHLQQTLFRSKSGSGTPLSNPQISYGSNMRTPYPPSQPSPSPSYSVGTSSSYGGYGTPTPTRQVQQPTMNNAASDTWEKKDTSQLHPAIRPEYSSMFHHHQPPQRPPPSQYQGPVLQSPALYDRPHLHQSHHNHAPQALPQQQGMAQPAPQPQISQTIQLASSTQSPSFGQCYQSLSPVVTQSPPHPPVPQPQYQPYPQAVVESPIQATASQPRHQTPPQVYQENKPVYPHPQYFRKPEARLQAQPLAPPEDQPQGQGQGQEQALQPLAQPSQARDFPDVPADSTSLIEKMIQNLKKATPAASATF</sequence>
<evidence type="ECO:0000256" key="1">
    <source>
        <dbReference type="ARBA" id="ARBA00009711"/>
    </source>
</evidence>
<feature type="compositionally biased region" description="Low complexity" evidence="7">
    <location>
        <begin position="1255"/>
        <end position="1268"/>
    </location>
</feature>
<evidence type="ECO:0000259" key="9">
    <source>
        <dbReference type="PROSITE" id="PS51184"/>
    </source>
</evidence>
<feature type="region of interest" description="Disordered" evidence="7">
    <location>
        <begin position="1129"/>
        <end position="1203"/>
    </location>
</feature>
<dbReference type="InterPro" id="IPR003349">
    <property type="entry name" value="JmjN"/>
</dbReference>
<keyword evidence="5" id="KW-0862">Zinc</keyword>
<feature type="compositionally biased region" description="Basic and acidic residues" evidence="7">
    <location>
        <begin position="798"/>
        <end position="811"/>
    </location>
</feature>
<feature type="region of interest" description="Disordered" evidence="7">
    <location>
        <begin position="1328"/>
        <end position="1405"/>
    </location>
</feature>
<dbReference type="GO" id="GO:0008270">
    <property type="term" value="F:zinc ion binding"/>
    <property type="evidence" value="ECO:0007669"/>
    <property type="project" value="UniProtKB-KW"/>
</dbReference>
<feature type="compositionally biased region" description="Polar residues" evidence="7">
    <location>
        <begin position="1067"/>
        <end position="1081"/>
    </location>
</feature>
<dbReference type="PANTHER" id="PTHR10694:SF7">
    <property type="entry name" value="[HISTONE H3]-TRIMETHYL-L-LYSINE(9) DEMETHYLASE"/>
    <property type="match status" value="1"/>
</dbReference>
<keyword evidence="3" id="KW-0479">Metal-binding</keyword>
<dbReference type="InterPro" id="IPR001965">
    <property type="entry name" value="Znf_PHD"/>
</dbReference>
<evidence type="ECO:0000256" key="5">
    <source>
        <dbReference type="ARBA" id="ARBA00022833"/>
    </source>
</evidence>
<dbReference type="OrthoDB" id="9547406at2759"/>
<dbReference type="GO" id="GO:0140684">
    <property type="term" value="F:histone H3K9me2/H3K9me3 demethylase activity"/>
    <property type="evidence" value="ECO:0007669"/>
    <property type="project" value="UniProtKB-EC"/>
</dbReference>
<reference evidence="11 12" key="1">
    <citation type="submission" date="2016-04" db="EMBL/GenBank/DDBJ databases">
        <title>A degradative enzymes factory behind the ericoid mycorrhizal symbiosis.</title>
        <authorList>
            <consortium name="DOE Joint Genome Institute"/>
            <person name="Martino E."/>
            <person name="Morin E."/>
            <person name="Grelet G."/>
            <person name="Kuo A."/>
            <person name="Kohler A."/>
            <person name="Daghino S."/>
            <person name="Barry K."/>
            <person name="Choi C."/>
            <person name="Cichocki N."/>
            <person name="Clum A."/>
            <person name="Copeland A."/>
            <person name="Hainaut M."/>
            <person name="Haridas S."/>
            <person name="Labutti K."/>
            <person name="Lindquist E."/>
            <person name="Lipzen A."/>
            <person name="Khouja H.-R."/>
            <person name="Murat C."/>
            <person name="Ohm R."/>
            <person name="Olson A."/>
            <person name="Spatafora J."/>
            <person name="Veneault-Fourrey C."/>
            <person name="Henrissat B."/>
            <person name="Grigoriev I."/>
            <person name="Martin F."/>
            <person name="Perotto S."/>
        </authorList>
    </citation>
    <scope>NUCLEOTIDE SEQUENCE [LARGE SCALE GENOMIC DNA]</scope>
    <source>
        <strain evidence="11 12">E</strain>
    </source>
</reference>
<dbReference type="EC" id="1.14.11.66" evidence="2"/>
<dbReference type="STRING" id="1095630.A0A2J6T0C3"/>
<feature type="region of interest" description="Disordered" evidence="7">
    <location>
        <begin position="912"/>
        <end position="1108"/>
    </location>
</feature>
<dbReference type="GO" id="GO:0005634">
    <property type="term" value="C:nucleus"/>
    <property type="evidence" value="ECO:0007669"/>
    <property type="project" value="TreeGrafter"/>
</dbReference>
<evidence type="ECO:0000256" key="6">
    <source>
        <dbReference type="ARBA" id="ARBA00049349"/>
    </source>
</evidence>
<proteinExistence type="inferred from homology"/>
<evidence type="ECO:0000313" key="12">
    <source>
        <dbReference type="Proteomes" id="UP000235371"/>
    </source>
</evidence>
<feature type="region of interest" description="Disordered" evidence="7">
    <location>
        <begin position="1216"/>
        <end position="1289"/>
    </location>
</feature>
<feature type="region of interest" description="Disordered" evidence="7">
    <location>
        <begin position="868"/>
        <end position="891"/>
    </location>
</feature>
<dbReference type="PANTHER" id="PTHR10694">
    <property type="entry name" value="LYSINE-SPECIFIC DEMETHYLASE"/>
    <property type="match status" value="1"/>
</dbReference>
<dbReference type="Proteomes" id="UP000235371">
    <property type="component" value="Unassembled WGS sequence"/>
</dbReference>
<dbReference type="Gene3D" id="3.30.40.10">
    <property type="entry name" value="Zinc/RING finger domain, C3HC4 (zinc finger)"/>
    <property type="match status" value="1"/>
</dbReference>
<feature type="compositionally biased region" description="Low complexity" evidence="7">
    <location>
        <begin position="1162"/>
        <end position="1188"/>
    </location>
</feature>
<dbReference type="PROSITE" id="PS51184">
    <property type="entry name" value="JMJC"/>
    <property type="match status" value="1"/>
</dbReference>
<feature type="compositionally biased region" description="Basic and acidic residues" evidence="7">
    <location>
        <begin position="232"/>
        <end position="242"/>
    </location>
</feature>
<dbReference type="InterPro" id="IPR034732">
    <property type="entry name" value="EPHD"/>
</dbReference>
<dbReference type="GO" id="GO:0000785">
    <property type="term" value="C:chromatin"/>
    <property type="evidence" value="ECO:0007669"/>
    <property type="project" value="TreeGrafter"/>
</dbReference>
<dbReference type="FunFam" id="2.60.120.650:FF:000024">
    <property type="entry name" value="Putative jumonji family transcription factor"/>
    <property type="match status" value="1"/>
</dbReference>
<evidence type="ECO:0000256" key="2">
    <source>
        <dbReference type="ARBA" id="ARBA00012900"/>
    </source>
</evidence>
<feature type="compositionally biased region" description="Pro residues" evidence="7">
    <location>
        <begin position="1044"/>
        <end position="1066"/>
    </location>
</feature>
<dbReference type="InterPro" id="IPR055500">
    <property type="entry name" value="DUF7072"/>
</dbReference>
<feature type="compositionally biased region" description="Polar residues" evidence="7">
    <location>
        <begin position="1328"/>
        <end position="1343"/>
    </location>
</feature>
<dbReference type="PROSITE" id="PS51805">
    <property type="entry name" value="EPHD"/>
    <property type="match status" value="1"/>
</dbReference>
<feature type="compositionally biased region" description="Acidic residues" evidence="7">
    <location>
        <begin position="36"/>
        <end position="52"/>
    </location>
</feature>
<evidence type="ECO:0000313" key="11">
    <source>
        <dbReference type="EMBL" id="PMD56452.1"/>
    </source>
</evidence>
<dbReference type="SMART" id="SM00545">
    <property type="entry name" value="JmjN"/>
    <property type="match status" value="1"/>
</dbReference>
<keyword evidence="4" id="KW-0863">Zinc-finger</keyword>
<feature type="compositionally biased region" description="Basic residues" evidence="7">
    <location>
        <begin position="192"/>
        <end position="206"/>
    </location>
</feature>
<evidence type="ECO:0000259" key="8">
    <source>
        <dbReference type="PROSITE" id="PS51183"/>
    </source>
</evidence>
<feature type="region of interest" description="Disordered" evidence="7">
    <location>
        <begin position="160"/>
        <end position="277"/>
    </location>
</feature>
<feature type="domain" description="JmjN" evidence="8">
    <location>
        <begin position="68"/>
        <end position="109"/>
    </location>
</feature>
<accession>A0A2J6T0C3</accession>
<dbReference type="SMART" id="SM00558">
    <property type="entry name" value="JmjC"/>
    <property type="match status" value="1"/>
</dbReference>
<dbReference type="GeneID" id="36593135"/>
<feature type="compositionally biased region" description="Acidic residues" evidence="7">
    <location>
        <begin position="515"/>
        <end position="532"/>
    </location>
</feature>
<evidence type="ECO:0000256" key="4">
    <source>
        <dbReference type="ARBA" id="ARBA00022771"/>
    </source>
</evidence>
<dbReference type="Pfam" id="PF13832">
    <property type="entry name" value="zf-HC5HC2H_2"/>
    <property type="match status" value="1"/>
</dbReference>
<feature type="compositionally biased region" description="Polar residues" evidence="7">
    <location>
        <begin position="1129"/>
        <end position="1150"/>
    </location>
</feature>
<feature type="domain" description="JmjC" evidence="9">
    <location>
        <begin position="329"/>
        <end position="492"/>
    </location>
</feature>
<feature type="compositionally biased region" description="Basic and acidic residues" evidence="7">
    <location>
        <begin position="53"/>
        <end position="64"/>
    </location>
</feature>
<feature type="compositionally biased region" description="Pro residues" evidence="7">
    <location>
        <begin position="1304"/>
        <end position="1315"/>
    </location>
</feature>
<protein>
    <recommendedName>
        <fullName evidence="2">[histone H3]-trimethyl-L-lysine(9) demethylase</fullName>
        <ecNumber evidence="2">1.14.11.66</ecNumber>
    </recommendedName>
</protein>
<feature type="region of interest" description="Disordered" evidence="7">
    <location>
        <begin position="785"/>
        <end position="811"/>
    </location>
</feature>
<keyword evidence="12" id="KW-1185">Reference proteome</keyword>
<dbReference type="EMBL" id="KZ613848">
    <property type="protein sequence ID" value="PMD56452.1"/>
    <property type="molecule type" value="Genomic_DNA"/>
</dbReference>
<feature type="compositionally biased region" description="Pro residues" evidence="7">
    <location>
        <begin position="1152"/>
        <end position="1161"/>
    </location>
</feature>
<evidence type="ECO:0000256" key="3">
    <source>
        <dbReference type="ARBA" id="ARBA00022723"/>
    </source>
</evidence>
<dbReference type="Pfam" id="PF23258">
    <property type="entry name" value="DUF7072"/>
    <property type="match status" value="1"/>
</dbReference>
<evidence type="ECO:0000259" key="10">
    <source>
        <dbReference type="PROSITE" id="PS51805"/>
    </source>
</evidence>
<dbReference type="InterPro" id="IPR013083">
    <property type="entry name" value="Znf_RING/FYVE/PHD"/>
</dbReference>
<dbReference type="PROSITE" id="PS51183">
    <property type="entry name" value="JMJN"/>
    <property type="match status" value="1"/>
</dbReference>
<feature type="region of interest" description="Disordered" evidence="7">
    <location>
        <begin position="1"/>
        <end position="70"/>
    </location>
</feature>
<feature type="compositionally biased region" description="Polar residues" evidence="7">
    <location>
        <begin position="954"/>
        <end position="968"/>
    </location>
</feature>
<dbReference type="GO" id="GO:0051864">
    <property type="term" value="F:histone H3K36 demethylase activity"/>
    <property type="evidence" value="ECO:0007669"/>
    <property type="project" value="TreeGrafter"/>
</dbReference>
<feature type="compositionally biased region" description="Basic and acidic residues" evidence="7">
    <location>
        <begin position="167"/>
        <end position="179"/>
    </location>
</feature>
<feature type="compositionally biased region" description="Low complexity" evidence="7">
    <location>
        <begin position="1373"/>
        <end position="1394"/>
    </location>
</feature>